<accession>A0A1D8PMJ4</accession>
<dbReference type="RefSeq" id="XP_715570.1">
    <property type="nucleotide sequence ID" value="XM_710477.1"/>
</dbReference>
<reference evidence="4 5" key="1">
    <citation type="journal article" date="2004" name="Proc. Natl. Acad. Sci. U.S.A.">
        <title>The diploid genome sequence of Candida albicans.</title>
        <authorList>
            <person name="Jones T."/>
            <person name="Federspiel N.A."/>
            <person name="Chibana H."/>
            <person name="Dungan J."/>
            <person name="Kalman S."/>
            <person name="Magee B.B."/>
            <person name="Newport G."/>
            <person name="Thorstenson Y.R."/>
            <person name="Agabian N."/>
            <person name="Magee P.T."/>
            <person name="Davis R.W."/>
            <person name="Scherer S."/>
        </authorList>
    </citation>
    <scope>NUCLEOTIDE SEQUENCE [LARGE SCALE GENOMIC DNA]</scope>
    <source>
        <strain evidence="5">SC5314 / ATCC MYA-2876</strain>
    </source>
</reference>
<dbReference type="EMBL" id="CP017626">
    <property type="protein sequence ID" value="AOW29348.1"/>
    <property type="molecule type" value="Genomic_DNA"/>
</dbReference>
<dbReference type="InParanoid" id="A0A1D8PMJ4"/>
<evidence type="ECO:0000313" key="3">
    <source>
        <dbReference type="CGD" id="CAL0000187856"/>
    </source>
</evidence>
<sequence length="226" mass="26052">MKPKLATAIKLISVLLLYPLECFPAIVPFRDSIELVFTPEDIKKSTDYALWKIPAVKKNFKTTVKQKLLNRLLNKDLQEINPNPYDEDIFEEQQQKVKANEISNTFQTVELDIKKPNGVMRSVLKGPSSTEKKQAKLVVQSTRNTLLKNNFNDNRTENEVKLELQELSGEHLGYSHPRRVKNIKHDFNKMPSEIHENVPDSDSDSEEDENQSGLQNEKPVDPFYDD</sequence>
<gene>
    <name evidence="4" type="ordered locus">CAALFM_C406220CA</name>
    <name evidence="3" type="ordered locus">orf19.10433</name>
</gene>
<evidence type="ECO:0000256" key="1">
    <source>
        <dbReference type="SAM" id="MobiDB-lite"/>
    </source>
</evidence>
<reference evidence="4 5" key="2">
    <citation type="journal article" date="2007" name="Genome Biol.">
        <title>Assembly of the Candida albicans genome into sixteen supercontigs aligned on the eight chromosomes.</title>
        <authorList>
            <person name="van het Hoog M."/>
            <person name="Rast T.J."/>
            <person name="Martchenko M."/>
            <person name="Grindle S."/>
            <person name="Dignard D."/>
            <person name="Hogues H."/>
            <person name="Cuomo C."/>
            <person name="Berriman M."/>
            <person name="Scherer S."/>
            <person name="Magee B.B."/>
            <person name="Whiteway M."/>
            <person name="Chibana H."/>
            <person name="Nantel A."/>
            <person name="Magee P.T."/>
        </authorList>
    </citation>
    <scope>GENOME REANNOTATION</scope>
    <source>
        <strain evidence="5">SC5314 / ATCC MYA-2876</strain>
    </source>
</reference>
<name>A0A1D8PMJ4_CANAL</name>
<dbReference type="eggNOG" id="ENOG502RA3J">
    <property type="taxonomic scope" value="Eukaryota"/>
</dbReference>
<reference evidence="4 5" key="3">
    <citation type="journal article" date="2013" name="Genome Biol.">
        <title>Assembly of a phased diploid Candida albicans genome facilitates allele-specific measurements and provides a simple model for repeat and indel structure.</title>
        <authorList>
            <person name="Muzzey D."/>
            <person name="Schwartz K."/>
            <person name="Weissman J.S."/>
            <person name="Sherlock G."/>
        </authorList>
    </citation>
    <scope>NUCLEOTIDE SEQUENCE [LARGE SCALE GENOMIC DNA]</scope>
    <source>
        <strain evidence="5">SC5314 / ATCC MYA-2876</strain>
    </source>
</reference>
<feature type="chain" id="PRO_5009111181" evidence="2">
    <location>
        <begin position="23"/>
        <end position="226"/>
    </location>
</feature>
<dbReference type="VEuPathDB" id="FungiDB:C4_06220C_A"/>
<dbReference type="GeneID" id="3642814"/>
<keyword evidence="2" id="KW-0732">Signal</keyword>
<dbReference type="OrthoDB" id="4026337at2759"/>
<proteinExistence type="predicted"/>
<evidence type="ECO:0000256" key="2">
    <source>
        <dbReference type="SAM" id="SignalP"/>
    </source>
</evidence>
<evidence type="ECO:0000313" key="5">
    <source>
        <dbReference type="Proteomes" id="UP000000559"/>
    </source>
</evidence>
<feature type="compositionally biased region" description="Acidic residues" evidence="1">
    <location>
        <begin position="199"/>
        <end position="210"/>
    </location>
</feature>
<dbReference type="Proteomes" id="UP000000559">
    <property type="component" value="Chromosome 4"/>
</dbReference>
<dbReference type="KEGG" id="cal:CAALFM_C406220CA"/>
<organism evidence="4 5">
    <name type="scientific">Candida albicans (strain SC5314 / ATCC MYA-2876)</name>
    <name type="common">Yeast</name>
    <dbReference type="NCBI Taxonomy" id="237561"/>
    <lineage>
        <taxon>Eukaryota</taxon>
        <taxon>Fungi</taxon>
        <taxon>Dikarya</taxon>
        <taxon>Ascomycota</taxon>
        <taxon>Saccharomycotina</taxon>
        <taxon>Pichiomycetes</taxon>
        <taxon>Debaryomycetaceae</taxon>
        <taxon>Candida/Lodderomyces clade</taxon>
        <taxon>Candida</taxon>
    </lineage>
</organism>
<feature type="signal peptide" evidence="2">
    <location>
        <begin position="1"/>
        <end position="22"/>
    </location>
</feature>
<evidence type="ECO:0000313" key="4">
    <source>
        <dbReference type="EMBL" id="AOW29348.1"/>
    </source>
</evidence>
<keyword evidence="5" id="KW-1185">Reference proteome</keyword>
<dbReference type="AlphaFoldDB" id="A0A1D8PMJ4"/>
<feature type="region of interest" description="Disordered" evidence="1">
    <location>
        <begin position="183"/>
        <end position="226"/>
    </location>
</feature>
<feature type="compositionally biased region" description="Basic and acidic residues" evidence="1">
    <location>
        <begin position="183"/>
        <end position="198"/>
    </location>
</feature>
<protein>
    <submittedName>
        <fullName evidence="4">Uncharacterized protein</fullName>
    </submittedName>
</protein>
<dbReference type="CGD" id="CAL0000187856">
    <property type="gene designation" value="orf19.10433"/>
</dbReference>